<evidence type="ECO:0000313" key="9">
    <source>
        <dbReference type="EMBL" id="EKE27891.1"/>
    </source>
</evidence>
<evidence type="ECO:0000256" key="3">
    <source>
        <dbReference type="ARBA" id="ARBA00012643"/>
    </source>
</evidence>
<evidence type="ECO:0000256" key="8">
    <source>
        <dbReference type="ARBA" id="ARBA00023080"/>
    </source>
</evidence>
<dbReference type="InterPro" id="IPR036412">
    <property type="entry name" value="HAD-like_sf"/>
</dbReference>
<dbReference type="PANTHER" id="PTHR13045:SF0">
    <property type="entry name" value="7-METHYLGUANOSINE PHOSPHATE-SPECIFIC 5'-NUCLEOTIDASE"/>
    <property type="match status" value="1"/>
</dbReference>
<evidence type="ECO:0000256" key="6">
    <source>
        <dbReference type="ARBA" id="ARBA00022801"/>
    </source>
</evidence>
<dbReference type="InterPro" id="IPR023214">
    <property type="entry name" value="HAD_sf"/>
</dbReference>
<dbReference type="PANTHER" id="PTHR13045">
    <property type="entry name" value="5'-NUCLEOTIDASE"/>
    <property type="match status" value="1"/>
</dbReference>
<keyword evidence="7" id="KW-0460">Magnesium</keyword>
<comment type="caution">
    <text evidence="9">The sequence shown here is derived from an EMBL/GenBank/DDBJ whole genome shotgun (WGS) entry which is preliminary data.</text>
</comment>
<proteinExistence type="inferred from homology"/>
<keyword evidence="6" id="KW-0378">Hydrolase</keyword>
<name>K2F9T3_9BACT</name>
<organism evidence="9">
    <name type="scientific">uncultured bacterium</name>
    <name type="common">gcode 4</name>
    <dbReference type="NCBI Taxonomy" id="1234023"/>
    <lineage>
        <taxon>Bacteria</taxon>
        <taxon>environmental samples</taxon>
    </lineage>
</organism>
<keyword evidence="4" id="KW-0479">Metal-binding</keyword>
<dbReference type="InterPro" id="IPR006434">
    <property type="entry name" value="Pyrimidine_nucleotidase_eu"/>
</dbReference>
<comment type="similarity">
    <text evidence="2">Belongs to the pyrimidine 5'-nucleotidase family.</text>
</comment>
<gene>
    <name evidence="9" type="ORF">ACD_3C00136G0007</name>
</gene>
<evidence type="ECO:0000256" key="7">
    <source>
        <dbReference type="ARBA" id="ARBA00022842"/>
    </source>
</evidence>
<dbReference type="Pfam" id="PF05822">
    <property type="entry name" value="UMPH-1"/>
    <property type="match status" value="1"/>
</dbReference>
<evidence type="ECO:0000256" key="1">
    <source>
        <dbReference type="ARBA" id="ARBA00000815"/>
    </source>
</evidence>
<dbReference type="GO" id="GO:0000287">
    <property type="term" value="F:magnesium ion binding"/>
    <property type="evidence" value="ECO:0007669"/>
    <property type="project" value="InterPro"/>
</dbReference>
<evidence type="ECO:0000256" key="2">
    <source>
        <dbReference type="ARBA" id="ARBA00008389"/>
    </source>
</evidence>
<dbReference type="GO" id="GO:0009117">
    <property type="term" value="P:nucleotide metabolic process"/>
    <property type="evidence" value="ECO:0007669"/>
    <property type="project" value="UniProtKB-KW"/>
</dbReference>
<dbReference type="SUPFAM" id="SSF56784">
    <property type="entry name" value="HAD-like"/>
    <property type="match status" value="1"/>
</dbReference>
<dbReference type="GO" id="GO:0008253">
    <property type="term" value="F:5'-nucleotidase activity"/>
    <property type="evidence" value="ECO:0007669"/>
    <property type="project" value="UniProtKB-EC"/>
</dbReference>
<dbReference type="FunFam" id="1.10.150.340:FF:000001">
    <property type="entry name" value="Cytosolic 5-nucleotidase 3-like"/>
    <property type="match status" value="1"/>
</dbReference>
<dbReference type="GO" id="GO:0000166">
    <property type="term" value="F:nucleotide binding"/>
    <property type="evidence" value="ECO:0007669"/>
    <property type="project" value="UniProtKB-KW"/>
</dbReference>
<dbReference type="EC" id="3.1.3.5" evidence="3"/>
<keyword evidence="5" id="KW-0547">Nucleotide-binding</keyword>
<dbReference type="AlphaFoldDB" id="K2F9T3"/>
<protein>
    <recommendedName>
        <fullName evidence="3">5'-nucleotidase</fullName>
        <ecNumber evidence="3">3.1.3.5</ecNumber>
    </recommendedName>
</protein>
<keyword evidence="8" id="KW-0546">Nucleotide metabolism</keyword>
<dbReference type="Gene3D" id="3.40.50.1000">
    <property type="entry name" value="HAD superfamily/HAD-like"/>
    <property type="match status" value="1"/>
</dbReference>
<comment type="catalytic activity">
    <reaction evidence="1">
        <text>a ribonucleoside 5'-phosphate + H2O = a ribonucleoside + phosphate</text>
        <dbReference type="Rhea" id="RHEA:12484"/>
        <dbReference type="ChEBI" id="CHEBI:15377"/>
        <dbReference type="ChEBI" id="CHEBI:18254"/>
        <dbReference type="ChEBI" id="CHEBI:43474"/>
        <dbReference type="ChEBI" id="CHEBI:58043"/>
        <dbReference type="EC" id="3.1.3.5"/>
    </reaction>
</comment>
<evidence type="ECO:0000256" key="4">
    <source>
        <dbReference type="ARBA" id="ARBA00022723"/>
    </source>
</evidence>
<dbReference type="Gene3D" id="1.10.150.340">
    <property type="entry name" value="Pyrimidine 5'-nucleotidase (UMPH-1), N-terminal domain"/>
    <property type="match status" value="1"/>
</dbReference>
<accession>K2F9T3</accession>
<dbReference type="EMBL" id="AMFJ01000410">
    <property type="protein sequence ID" value="EKE27891.1"/>
    <property type="molecule type" value="Genomic_DNA"/>
</dbReference>
<reference evidence="9" key="1">
    <citation type="journal article" date="2012" name="Science">
        <title>Fermentation, hydrogen, and sulfur metabolism in multiple uncultivated bacterial phyla.</title>
        <authorList>
            <person name="Wrighton K.C."/>
            <person name="Thomas B.C."/>
            <person name="Sharon I."/>
            <person name="Miller C.S."/>
            <person name="Castelle C.J."/>
            <person name="VerBerkmoes N.C."/>
            <person name="Wilkins M.J."/>
            <person name="Hettich R.L."/>
            <person name="Lipton M.S."/>
            <person name="Williams K.H."/>
            <person name="Long P.E."/>
            <person name="Banfield J.F."/>
        </authorList>
    </citation>
    <scope>NUCLEOTIDE SEQUENCE [LARGE SCALE GENOMIC DNA]</scope>
</reference>
<sequence length="279" mass="33372">MQNLFSNQKIYIKNKDITEAKIKSFKKQNLQIVADFDSTITQDNGHTSWSLFWKSGMMPEEYNAERNAYFAHYYPFEIDPTLTFEERGAYMREWWTKHLELFIKHKLNIDVIDIIIQDSCLMDFREWMRELIDYSAICNVPFIILSAGLKNTIDEFLSYHDANHANLHVVSNELKFDEDWYCIWMNKDVIIHSENKDEHDMPEQVKDMIIWKTDIILIWDSLSDVKMIDVNLRENALKIWFISEKKMDSKEIFLNTFDIVIESNLDSFDVPFEILEHIK</sequence>
<dbReference type="GO" id="GO:0005737">
    <property type="term" value="C:cytoplasm"/>
    <property type="evidence" value="ECO:0007669"/>
    <property type="project" value="InterPro"/>
</dbReference>
<evidence type="ECO:0000256" key="5">
    <source>
        <dbReference type="ARBA" id="ARBA00022741"/>
    </source>
</evidence>